<keyword evidence="3" id="KW-1185">Reference proteome</keyword>
<protein>
    <recommendedName>
        <fullName evidence="4">Ricin B lectin domain-containing protein</fullName>
    </recommendedName>
</protein>
<gene>
    <name evidence="2" type="ORF">L201_000406</name>
</gene>
<keyword evidence="1" id="KW-0732">Signal</keyword>
<feature type="chain" id="PRO_5043410727" description="Ricin B lectin domain-containing protein" evidence="1">
    <location>
        <begin position="19"/>
        <end position="188"/>
    </location>
</feature>
<dbReference type="Gene3D" id="2.80.10.50">
    <property type="match status" value="1"/>
</dbReference>
<evidence type="ECO:0008006" key="4">
    <source>
        <dbReference type="Google" id="ProtNLM"/>
    </source>
</evidence>
<name>A0AAX4JL79_9TREE</name>
<dbReference type="PROSITE" id="PS50231">
    <property type="entry name" value="RICIN_B_LECTIN"/>
    <property type="match status" value="1"/>
</dbReference>
<organism evidence="2 3">
    <name type="scientific">Kwoniella dendrophila CBS 6074</name>
    <dbReference type="NCBI Taxonomy" id="1295534"/>
    <lineage>
        <taxon>Eukaryota</taxon>
        <taxon>Fungi</taxon>
        <taxon>Dikarya</taxon>
        <taxon>Basidiomycota</taxon>
        <taxon>Agaricomycotina</taxon>
        <taxon>Tremellomycetes</taxon>
        <taxon>Tremellales</taxon>
        <taxon>Cryptococcaceae</taxon>
        <taxon>Kwoniella</taxon>
    </lineage>
</organism>
<dbReference type="InterPro" id="IPR035992">
    <property type="entry name" value="Ricin_B-like_lectins"/>
</dbReference>
<evidence type="ECO:0000313" key="2">
    <source>
        <dbReference type="EMBL" id="WWC85542.1"/>
    </source>
</evidence>
<sequence>MLSNYLTLIPLISSLAIASPIISPRGAGSRIQSISNPYSCVTVQGGTISNDGDVALSSCFSETDTFAAEQRWSVIGSSSQAEQQIDLILNTEWCLDGNNDSQGEWGIKPKISKCDYQNNQQQHWAVEPVNSNDGSNYFRFKVNGLCLDVEKDSGPGYSKPYPQSKALQLWECHDDDHPDAQQQYFTLI</sequence>
<reference evidence="2 3" key="1">
    <citation type="submission" date="2024-01" db="EMBL/GenBank/DDBJ databases">
        <title>Comparative genomics of Cryptococcus and Kwoniella reveals pathogenesis evolution and contrasting modes of karyotype evolution via chromosome fusion or intercentromeric recombination.</title>
        <authorList>
            <person name="Coelho M.A."/>
            <person name="David-Palma M."/>
            <person name="Shea T."/>
            <person name="Bowers K."/>
            <person name="McGinley-Smith S."/>
            <person name="Mohammad A.W."/>
            <person name="Gnirke A."/>
            <person name="Yurkov A.M."/>
            <person name="Nowrousian M."/>
            <person name="Sun S."/>
            <person name="Cuomo C.A."/>
            <person name="Heitman J."/>
        </authorList>
    </citation>
    <scope>NUCLEOTIDE SEQUENCE [LARGE SCALE GENOMIC DNA]</scope>
    <source>
        <strain evidence="2 3">CBS 6074</strain>
    </source>
</reference>
<dbReference type="CDD" id="cd00161">
    <property type="entry name" value="beta-trefoil_Ricin-like"/>
    <property type="match status" value="1"/>
</dbReference>
<evidence type="ECO:0000313" key="3">
    <source>
        <dbReference type="Proteomes" id="UP001355207"/>
    </source>
</evidence>
<dbReference type="SUPFAM" id="SSF50370">
    <property type="entry name" value="Ricin B-like lectins"/>
    <property type="match status" value="1"/>
</dbReference>
<accession>A0AAX4JL79</accession>
<dbReference type="RefSeq" id="XP_066072305.1">
    <property type="nucleotide sequence ID" value="XM_066216208.1"/>
</dbReference>
<dbReference type="GeneID" id="91091078"/>
<dbReference type="EMBL" id="CP144098">
    <property type="protein sequence ID" value="WWC85542.1"/>
    <property type="molecule type" value="Genomic_DNA"/>
</dbReference>
<evidence type="ECO:0000256" key="1">
    <source>
        <dbReference type="SAM" id="SignalP"/>
    </source>
</evidence>
<dbReference type="AlphaFoldDB" id="A0AAX4JL79"/>
<feature type="signal peptide" evidence="1">
    <location>
        <begin position="1"/>
        <end position="18"/>
    </location>
</feature>
<proteinExistence type="predicted"/>
<dbReference type="Proteomes" id="UP001355207">
    <property type="component" value="Chromosome 1"/>
</dbReference>